<dbReference type="SUPFAM" id="SSF48576">
    <property type="entry name" value="Terpenoid synthases"/>
    <property type="match status" value="1"/>
</dbReference>
<accession>A0A6B1IHH7</accession>
<proteinExistence type="predicted"/>
<dbReference type="AlphaFoldDB" id="A0A6B1IHH7"/>
<organism evidence="1 2">
    <name type="scientific">Halorubrum distributum</name>
    <dbReference type="NCBI Taxonomy" id="29283"/>
    <lineage>
        <taxon>Archaea</taxon>
        <taxon>Methanobacteriati</taxon>
        <taxon>Methanobacteriota</taxon>
        <taxon>Stenosarchaea group</taxon>
        <taxon>Halobacteria</taxon>
        <taxon>Halobacteriales</taxon>
        <taxon>Haloferacaceae</taxon>
        <taxon>Halorubrum</taxon>
        <taxon>Halorubrum distributum group</taxon>
    </lineage>
</organism>
<dbReference type="EMBL" id="WMEO01000042">
    <property type="protein sequence ID" value="MYL18053.1"/>
    <property type="molecule type" value="Genomic_DNA"/>
</dbReference>
<protein>
    <submittedName>
        <fullName evidence="1">Polyprenyl synthetase</fullName>
    </submittedName>
</protein>
<evidence type="ECO:0000313" key="2">
    <source>
        <dbReference type="Proteomes" id="UP000460194"/>
    </source>
</evidence>
<dbReference type="Proteomes" id="UP000460194">
    <property type="component" value="Unassembled WGS sequence"/>
</dbReference>
<evidence type="ECO:0000313" key="1">
    <source>
        <dbReference type="EMBL" id="MYL18053.1"/>
    </source>
</evidence>
<dbReference type="Gene3D" id="1.10.600.10">
    <property type="entry name" value="Farnesyl Diphosphate Synthase"/>
    <property type="match status" value="1"/>
</dbReference>
<comment type="caution">
    <text evidence="1">The sequence shown here is derived from an EMBL/GenBank/DDBJ whole genome shotgun (WGS) entry which is preliminary data.</text>
</comment>
<sequence length="265" mass="29120">MTDTEPVHPSQIERHFEQVLSTGDEANLPLVHDVLDDSPDRWYGQLVVTVYDSLSDHQDLADVLPYAAAVELLRGYVRLRNRLLLTLTDKHAYSLTPDPTAALLAGDYLYTAAFSSLGSRPDSSSSECFEILTTALETVTEAFARTYTAAGFTDHNQAKFLDDTAGSLGEGAAALGATLAGVDEPVRRHCERLGRGLSTARQINYVLDMDPTEAMVVPPTFDESQFRQYAEQRRDEAALALDTLSETVDVTRLRALADVTVTRHD</sequence>
<reference evidence="1 2" key="1">
    <citation type="submission" date="2019-11" db="EMBL/GenBank/DDBJ databases">
        <title>Genome sequences of 17 halophilic strains isolated from different environments.</title>
        <authorList>
            <person name="Furrow R.E."/>
        </authorList>
    </citation>
    <scope>NUCLEOTIDE SEQUENCE [LARGE SCALE GENOMIC DNA]</scope>
    <source>
        <strain evidence="1 2">22517_05_Cabo</strain>
    </source>
</reference>
<gene>
    <name evidence="1" type="ORF">GLW36_15560</name>
</gene>
<dbReference type="InterPro" id="IPR008949">
    <property type="entry name" value="Isoprenoid_synthase_dom_sf"/>
</dbReference>
<dbReference type="RefSeq" id="WP_050022934.1">
    <property type="nucleotide sequence ID" value="NZ_WMEO01000042.1"/>
</dbReference>
<name>A0A6B1IHH7_9EURY</name>